<dbReference type="EMBL" id="LAQU01000001">
    <property type="protein sequence ID" value="KKB65307.1"/>
    <property type="molecule type" value="Genomic_DNA"/>
</dbReference>
<accession>A0A0F5K6Z5</accession>
<feature type="transmembrane region" description="Helical" evidence="6">
    <location>
        <begin position="194"/>
        <end position="214"/>
    </location>
</feature>
<feature type="transmembrane region" description="Helical" evidence="6">
    <location>
        <begin position="286"/>
        <end position="305"/>
    </location>
</feature>
<gene>
    <name evidence="8" type="ORF">WM40_01520</name>
</gene>
<keyword evidence="5 6" id="KW-0472">Membrane</keyword>
<dbReference type="InterPro" id="IPR000620">
    <property type="entry name" value="EamA_dom"/>
</dbReference>
<feature type="transmembrane region" description="Helical" evidence="6">
    <location>
        <begin position="221"/>
        <end position="243"/>
    </location>
</feature>
<comment type="caution">
    <text evidence="8">The sequence shown here is derived from an EMBL/GenBank/DDBJ whole genome shotgun (WGS) entry which is preliminary data.</text>
</comment>
<feature type="transmembrane region" description="Helical" evidence="6">
    <location>
        <begin position="164"/>
        <end position="182"/>
    </location>
</feature>
<dbReference type="SUPFAM" id="SSF103481">
    <property type="entry name" value="Multidrug resistance efflux transporter EmrE"/>
    <property type="match status" value="2"/>
</dbReference>
<evidence type="ECO:0000259" key="7">
    <source>
        <dbReference type="Pfam" id="PF00892"/>
    </source>
</evidence>
<dbReference type="Proteomes" id="UP000033618">
    <property type="component" value="Unassembled WGS sequence"/>
</dbReference>
<keyword evidence="9" id="KW-1185">Reference proteome</keyword>
<evidence type="ECO:0000256" key="4">
    <source>
        <dbReference type="ARBA" id="ARBA00022989"/>
    </source>
</evidence>
<dbReference type="InterPro" id="IPR037185">
    <property type="entry name" value="EmrE-like"/>
</dbReference>
<organism evidence="8 9">
    <name type="scientific">Robbsia andropogonis</name>
    <dbReference type="NCBI Taxonomy" id="28092"/>
    <lineage>
        <taxon>Bacteria</taxon>
        <taxon>Pseudomonadati</taxon>
        <taxon>Pseudomonadota</taxon>
        <taxon>Betaproteobacteria</taxon>
        <taxon>Burkholderiales</taxon>
        <taxon>Burkholderiaceae</taxon>
        <taxon>Robbsia</taxon>
    </lineage>
</organism>
<protein>
    <recommendedName>
        <fullName evidence="7">EamA domain-containing protein</fullName>
    </recommendedName>
</protein>
<evidence type="ECO:0000256" key="5">
    <source>
        <dbReference type="ARBA" id="ARBA00023136"/>
    </source>
</evidence>
<feature type="transmembrane region" description="Helical" evidence="6">
    <location>
        <begin position="311"/>
        <end position="331"/>
    </location>
</feature>
<dbReference type="Gene3D" id="1.10.3730.20">
    <property type="match status" value="1"/>
</dbReference>
<dbReference type="GO" id="GO:0016020">
    <property type="term" value="C:membrane"/>
    <property type="evidence" value="ECO:0007669"/>
    <property type="project" value="UniProtKB-SubCell"/>
</dbReference>
<dbReference type="PANTHER" id="PTHR32322:SF2">
    <property type="entry name" value="EAMA DOMAIN-CONTAINING PROTEIN"/>
    <property type="match status" value="1"/>
</dbReference>
<feature type="transmembrane region" description="Helical" evidence="6">
    <location>
        <begin position="36"/>
        <end position="53"/>
    </location>
</feature>
<keyword evidence="3 6" id="KW-0812">Transmembrane</keyword>
<feature type="domain" description="EamA" evidence="7">
    <location>
        <begin position="198"/>
        <end position="328"/>
    </location>
</feature>
<reference evidence="8 9" key="1">
    <citation type="submission" date="2015-03" db="EMBL/GenBank/DDBJ databases">
        <title>Draft Genome Sequence of Burkholderia andropogonis type strain ICMP2807, isolated from Sorghum bicolor.</title>
        <authorList>
            <person name="Lopes-Santos L."/>
            <person name="Castro D.B."/>
            <person name="Ottoboni L.M."/>
            <person name="Park D."/>
            <person name="Weirc B.S."/>
            <person name="Destefano S.A."/>
        </authorList>
    </citation>
    <scope>NUCLEOTIDE SEQUENCE [LARGE SCALE GENOMIC DNA]</scope>
    <source>
        <strain evidence="8 9">ICMP2807</strain>
    </source>
</reference>
<dbReference type="RefSeq" id="WP_046151920.1">
    <property type="nucleotide sequence ID" value="NZ_CADFGU010000001.1"/>
</dbReference>
<dbReference type="PATRIC" id="fig|28092.6.peg.351"/>
<evidence type="ECO:0000256" key="3">
    <source>
        <dbReference type="ARBA" id="ARBA00022692"/>
    </source>
</evidence>
<feature type="domain" description="EamA" evidence="7">
    <location>
        <begin position="105"/>
        <end position="180"/>
    </location>
</feature>
<comment type="similarity">
    <text evidence="2">Belongs to the EamA transporter family.</text>
</comment>
<keyword evidence="4 6" id="KW-1133">Transmembrane helix</keyword>
<evidence type="ECO:0000256" key="2">
    <source>
        <dbReference type="ARBA" id="ARBA00007362"/>
    </source>
</evidence>
<comment type="subcellular location">
    <subcellularLocation>
        <location evidence="1">Membrane</location>
        <topology evidence="1">Multi-pass membrane protein</topology>
    </subcellularLocation>
</comment>
<evidence type="ECO:0000256" key="1">
    <source>
        <dbReference type="ARBA" id="ARBA00004141"/>
    </source>
</evidence>
<name>A0A0F5K6Z5_9BURK</name>
<dbReference type="AlphaFoldDB" id="A0A0F5K6Z5"/>
<feature type="transmembrane region" description="Helical" evidence="6">
    <location>
        <begin position="255"/>
        <end position="279"/>
    </location>
</feature>
<dbReference type="InterPro" id="IPR050638">
    <property type="entry name" value="AA-Vitamin_Transporters"/>
</dbReference>
<feature type="transmembrane region" description="Helical" evidence="6">
    <location>
        <begin position="108"/>
        <end position="129"/>
    </location>
</feature>
<sequence length="346" mass="35871">MTTRMFGMLIFLAALWGASFLFIRIGAGPFGPVPLMAMRVTIAAACLIAFMLVKQRTRRAAAPSIGRSDGPLAESQAAPVLPIVPPMPLGSAARQAAPSGFAAMRGHWPALIVVGLLNQALPFCLFAYAELTLSAGVTSVINATTPLWAALVAFVWLGDRLGRLRAVGMLLGLAGVVVLVWPDLTGAMGQASNPLAPLAVLAATLCYGIAANFTKRHLTGVNSLAVASGSMLVAAIALLPLAWLWWPLAPIPPEAWIAVALLGLFCTAFAYGLYFALIASAGPARAVSVTFLIPVFGLLWGAIFLKEALTSLTLLGTGIVLVGTILASGIGGKRPLQPARSVSVRG</sequence>
<proteinExistence type="inferred from homology"/>
<evidence type="ECO:0000256" key="6">
    <source>
        <dbReference type="SAM" id="Phobius"/>
    </source>
</evidence>
<evidence type="ECO:0000313" key="9">
    <source>
        <dbReference type="Proteomes" id="UP000033618"/>
    </source>
</evidence>
<dbReference type="Pfam" id="PF00892">
    <property type="entry name" value="EamA"/>
    <property type="match status" value="2"/>
</dbReference>
<evidence type="ECO:0000313" key="8">
    <source>
        <dbReference type="EMBL" id="KKB65307.1"/>
    </source>
</evidence>
<dbReference type="PANTHER" id="PTHR32322">
    <property type="entry name" value="INNER MEMBRANE TRANSPORTER"/>
    <property type="match status" value="1"/>
</dbReference>
<feature type="transmembrane region" description="Helical" evidence="6">
    <location>
        <begin position="135"/>
        <end position="157"/>
    </location>
</feature>